<sequence length="172" mass="18407">MEESDKTYVEYRSEADREAFEKLGQYIKYDEKGLATAVIPADVRSANKDGATRIDEFIQQNNSAVDPAGHPTFTTYGNETKVSHWGPVVKVYLSHNVVSKATKIFTAGGAAGAVTKEIIAEGLAASVAGWVAVGLGALVATGALCDWNDQGIIIWKNPVPGMTPSYLCTPQK</sequence>
<dbReference type="EMBL" id="CP021252">
    <property type="protein sequence ID" value="ART20111.1"/>
    <property type="molecule type" value="Genomic_DNA"/>
</dbReference>
<organism evidence="1 2">
    <name type="scientific">Corynebacterium striatum</name>
    <dbReference type="NCBI Taxonomy" id="43770"/>
    <lineage>
        <taxon>Bacteria</taxon>
        <taxon>Bacillati</taxon>
        <taxon>Actinomycetota</taxon>
        <taxon>Actinomycetes</taxon>
        <taxon>Mycobacteriales</taxon>
        <taxon>Corynebacteriaceae</taxon>
        <taxon>Corynebacterium</taxon>
    </lineage>
</organism>
<dbReference type="Proteomes" id="UP000250197">
    <property type="component" value="Chromosome"/>
</dbReference>
<dbReference type="RefSeq" id="WP_086890342.1">
    <property type="nucleotide sequence ID" value="NZ_JASNMJ010000001.1"/>
</dbReference>
<dbReference type="AlphaFoldDB" id="A0A2Z2J0N9"/>
<proteinExistence type="predicted"/>
<name>A0A2Z2J0N9_CORST</name>
<dbReference type="KEGG" id="cstr:CBE89_00275"/>
<reference evidence="1 2" key="1">
    <citation type="submission" date="2017-05" db="EMBL/GenBank/DDBJ databases">
        <title>Complete genome sequence of Corynebacterium striatum KC-Na-1 isolated from Neophocaena asiaeorientalis in Korea.</title>
        <authorList>
            <person name="Kim J.H."/>
            <person name="Lee K."/>
        </authorList>
    </citation>
    <scope>NUCLEOTIDE SEQUENCE [LARGE SCALE GENOMIC DNA]</scope>
    <source>
        <strain evidence="1 2">KC-Na-01</strain>
    </source>
</reference>
<accession>A0A2Z2J0N9</accession>
<evidence type="ECO:0000313" key="2">
    <source>
        <dbReference type="Proteomes" id="UP000250197"/>
    </source>
</evidence>
<evidence type="ECO:0000313" key="1">
    <source>
        <dbReference type="EMBL" id="ART20111.1"/>
    </source>
</evidence>
<protein>
    <submittedName>
        <fullName evidence="1">Uncharacterized protein</fullName>
    </submittedName>
</protein>
<gene>
    <name evidence="1" type="ORF">CBE89_00275</name>
</gene>